<feature type="region of interest" description="Disordered" evidence="5">
    <location>
        <begin position="1"/>
        <end position="46"/>
    </location>
</feature>
<dbReference type="InterPro" id="IPR036691">
    <property type="entry name" value="Endo/exonu/phosph_ase_sf"/>
</dbReference>
<evidence type="ECO:0000256" key="4">
    <source>
        <dbReference type="PROSITE-ProRule" id="PRU00452"/>
    </source>
</evidence>
<keyword evidence="3" id="KW-0862">Zinc</keyword>
<evidence type="ECO:0000256" key="5">
    <source>
        <dbReference type="SAM" id="MobiDB-lite"/>
    </source>
</evidence>
<dbReference type="CDD" id="cd16650">
    <property type="entry name" value="SP-RING_PIAS-like"/>
    <property type="match status" value="1"/>
</dbReference>
<organism evidence="7">
    <name type="scientific">Tanacetum cinerariifolium</name>
    <name type="common">Dalmatian daisy</name>
    <name type="synonym">Chrysanthemum cinerariifolium</name>
    <dbReference type="NCBI Taxonomy" id="118510"/>
    <lineage>
        <taxon>Eukaryota</taxon>
        <taxon>Viridiplantae</taxon>
        <taxon>Streptophyta</taxon>
        <taxon>Embryophyta</taxon>
        <taxon>Tracheophyta</taxon>
        <taxon>Spermatophyta</taxon>
        <taxon>Magnoliopsida</taxon>
        <taxon>eudicotyledons</taxon>
        <taxon>Gunneridae</taxon>
        <taxon>Pentapetalae</taxon>
        <taxon>asterids</taxon>
        <taxon>campanulids</taxon>
        <taxon>Asterales</taxon>
        <taxon>Asteraceae</taxon>
        <taxon>Asteroideae</taxon>
        <taxon>Anthemideae</taxon>
        <taxon>Anthemidinae</taxon>
        <taxon>Tanacetum</taxon>
    </lineage>
</organism>
<dbReference type="PANTHER" id="PTHR10782">
    <property type="entry name" value="ZINC FINGER MIZ DOMAIN-CONTAINING PROTEIN"/>
    <property type="match status" value="1"/>
</dbReference>
<dbReference type="EMBL" id="BKCJ010000444">
    <property type="protein sequence ID" value="GEU33257.1"/>
    <property type="molecule type" value="Genomic_DNA"/>
</dbReference>
<dbReference type="GO" id="GO:0016874">
    <property type="term" value="F:ligase activity"/>
    <property type="evidence" value="ECO:0007669"/>
    <property type="project" value="UniProtKB-KW"/>
</dbReference>
<feature type="compositionally biased region" description="Acidic residues" evidence="5">
    <location>
        <begin position="1"/>
        <end position="17"/>
    </location>
</feature>
<dbReference type="Pfam" id="PF02891">
    <property type="entry name" value="zf-MIZ"/>
    <property type="match status" value="1"/>
</dbReference>
<accession>A0A6L2J9P5</accession>
<dbReference type="InterPro" id="IPR013083">
    <property type="entry name" value="Znf_RING/FYVE/PHD"/>
</dbReference>
<feature type="region of interest" description="Disordered" evidence="5">
    <location>
        <begin position="1304"/>
        <end position="1358"/>
    </location>
</feature>
<evidence type="ECO:0000256" key="2">
    <source>
        <dbReference type="ARBA" id="ARBA00022771"/>
    </source>
</evidence>
<dbReference type="InterPro" id="IPR004181">
    <property type="entry name" value="Znf_MIZ"/>
</dbReference>
<protein>
    <submittedName>
        <fullName evidence="7">E4 SUMO-protein ligase PIAL2 isoform X1</fullName>
    </submittedName>
</protein>
<evidence type="ECO:0000256" key="1">
    <source>
        <dbReference type="ARBA" id="ARBA00022723"/>
    </source>
</evidence>
<feature type="domain" description="SP-RING-type" evidence="6">
    <location>
        <begin position="906"/>
        <end position="989"/>
    </location>
</feature>
<dbReference type="GO" id="GO:0000785">
    <property type="term" value="C:chromatin"/>
    <property type="evidence" value="ECO:0007669"/>
    <property type="project" value="TreeGrafter"/>
</dbReference>
<sequence length="1525" mass="169602">MDESDMSSVGDENEIEKDADSSNTNSDDDLEDVIKNLNNGKEDEESNNKDIKGISFIHELSRLIVVGGLLESKMTRLGIFRLKSMWGNYSFDYACSLARGRSGGLISMWDLKNFMKEDIWCDDAFNIVKGSWKNTIGDCYMVSIYGTHDPLSKFVLWNQIHDFMQSSRGKYIVLGDMNEVRNSQEHYGSIFSRSEDEVYNTFFNSTNLTNLPMGGHSFTWMNKQGMKLSKLDHFLIFKEVLNLLLDIQITALDRMWFDHIPIFIHCNKCDFGSVPFKKIRLWDATLISNEISQKQDAMKALKTLDDKIEAGYASIEDQDSRIKLLHEIDKLVSFEAMDLIQKDTLKADIPGYMTSFLPSRKILLVQTPRSLLSSQRLSKVVVKIVSHEQTAFIVNRQILDGPLILSEAINWYKKGKKNMSIFKVDFEKAFDSVSWRPTSEFNVRRGLRQGYTFSPFLFIIIMKGLHVALSDSVSNGLIHGINIEKVVLIIMAANSTVYGLILSGRLITYIQAPFFPCIQFNFRLFRLEREKDCLVMDPEMSQIEVSEDMDKCTWSLAHDEMFFVGALRRLIDNHILPSLDTKTTCDKSLPCKVNILMWCLKLDRLPHRLNLSSKGIEIPEISCPSCNVAAAGRRAAYFKEVTKLLDTQIDQALVYVQTKDIDKPAVYDSTCFTLGRFIETAIAMKAVPSPSHLPKLLLIIKEVYIRNAGLPDSSLMTLLIHIKSACQVGWFSNEDKDCLLIMVDKALDNRNDEPTNAHSLSEIISRFYPRMKVELILASSSVKAGDGPSEAEFYIPPSTVPDQNVWLLVARTDNMETSACLTSPSNVDFFINDSEVPNRTRRKMGKGPQLPTNVTKMVKDGANHLQVIGEFDGEYVIALAIMSLISSPDSSQLQDYVHPMSDNAESDCFVTNGQSRILLDCPISGRRIRTPVKGHLCTHSQCFDYDYFMEANFMRPLWKCPLAHCKRPICNLDIRIDQTFLKILNEVADNVGDVYVSDDGSWTEKSQINRDAIKQQNHVPVDTEILLSLEASENPTMSSLASHNIGGSAINMPVECPSTVEQPSVTSPAVSLEANETPPMSSALHNIGGSVIQCPSTVEQPSVTSPAVSLEANETPHMSSSALHNVGGSVIQCPSTFEQPTVTMPAISFEANETPPMSSALHNIGDFVIECPSTFEQPNVTTPPVLLKANGTPPMSSSDFYSIGDLAINMTLECPSTFEQANVTTPAVDPPQVVKDPLLMPQSSCEVVHTPPLVQQTRPNLNPTATQVPAQAQGQNSQTLTNQPTEAENYNHAIQSSCDLVHTPPLAQQTRPNPNPTASQLPAQTQSQNSQTQTDQPTEADNGTCTGNKARSSNRVRRTTVFTPVLLTPPSAAPVLRKLERRPRSTTDQAQGTTLVTPAIKKRGRKRTITTIPAVGTEAQGTTLVTPVIKKRGRKPKIPTDPAVGLNVPQVSPTQVLEVTRDEMSSVGMRGRLTGKDRESALLKYLAPPIQPIYADKPWPEPTTTVPVELLMKEGNINHPRDLPQ</sequence>
<name>A0A6L2J9P5_TANCI</name>
<dbReference type="PANTHER" id="PTHR10782:SF82">
    <property type="entry name" value="ZINC FINGER, MIZ-TYPE, ZINC FINGER, RING_FYVE_PHD-TYPE, E3 SUMO PROTEIN LIGASE-RELATED"/>
    <property type="match status" value="1"/>
</dbReference>
<dbReference type="GO" id="GO:0016925">
    <property type="term" value="P:protein sumoylation"/>
    <property type="evidence" value="ECO:0007669"/>
    <property type="project" value="UniProtKB-ARBA"/>
</dbReference>
<keyword evidence="7" id="KW-0436">Ligase</keyword>
<comment type="caution">
    <text evidence="7">The sequence shown here is derived from an EMBL/GenBank/DDBJ whole genome shotgun (WGS) entry which is preliminary data.</text>
</comment>
<evidence type="ECO:0000256" key="3">
    <source>
        <dbReference type="ARBA" id="ARBA00022833"/>
    </source>
</evidence>
<keyword evidence="1" id="KW-0479">Metal-binding</keyword>
<reference evidence="7" key="1">
    <citation type="journal article" date="2019" name="Sci. Rep.">
        <title>Draft genome of Tanacetum cinerariifolium, the natural source of mosquito coil.</title>
        <authorList>
            <person name="Yamashiro T."/>
            <person name="Shiraishi A."/>
            <person name="Satake H."/>
            <person name="Nakayama K."/>
        </authorList>
    </citation>
    <scope>NUCLEOTIDE SEQUENCE</scope>
</reference>
<dbReference type="PROSITE" id="PS51044">
    <property type="entry name" value="ZF_SP_RING"/>
    <property type="match status" value="1"/>
</dbReference>
<feature type="region of interest" description="Disordered" evidence="5">
    <location>
        <begin position="1255"/>
        <end position="1282"/>
    </location>
</feature>
<feature type="compositionally biased region" description="Polar residues" evidence="5">
    <location>
        <begin position="1339"/>
        <end position="1351"/>
    </location>
</feature>
<dbReference type="SUPFAM" id="SSF56219">
    <property type="entry name" value="DNase I-like"/>
    <property type="match status" value="1"/>
</dbReference>
<dbReference type="GO" id="GO:0008270">
    <property type="term" value="F:zinc ion binding"/>
    <property type="evidence" value="ECO:0007669"/>
    <property type="project" value="UniProtKB-KW"/>
</dbReference>
<gene>
    <name evidence="7" type="ORF">Tci_005235</name>
</gene>
<proteinExistence type="predicted"/>
<evidence type="ECO:0000259" key="6">
    <source>
        <dbReference type="PROSITE" id="PS51044"/>
    </source>
</evidence>
<dbReference type="Gene3D" id="3.30.40.10">
    <property type="entry name" value="Zinc/RING finger domain, C3HC4 (zinc finger)"/>
    <property type="match status" value="1"/>
</dbReference>
<evidence type="ECO:0000313" key="7">
    <source>
        <dbReference type="EMBL" id="GEU33257.1"/>
    </source>
</evidence>
<feature type="compositionally biased region" description="Low complexity" evidence="5">
    <location>
        <begin position="1324"/>
        <end position="1337"/>
    </location>
</feature>
<dbReference type="Gene3D" id="3.60.10.10">
    <property type="entry name" value="Endonuclease/exonuclease/phosphatase"/>
    <property type="match status" value="1"/>
</dbReference>
<keyword evidence="2 4" id="KW-0863">Zinc-finger</keyword>
<dbReference type="GO" id="GO:0061665">
    <property type="term" value="F:SUMO ligase activity"/>
    <property type="evidence" value="ECO:0007669"/>
    <property type="project" value="TreeGrafter"/>
</dbReference>
<feature type="compositionally biased region" description="Polar residues" evidence="5">
    <location>
        <begin position="1306"/>
        <end position="1323"/>
    </location>
</feature>